<protein>
    <submittedName>
        <fullName evidence="3">Beta-ketoacyl synthase N-terminal-like domain-containing protein</fullName>
    </submittedName>
</protein>
<keyword evidence="4" id="KW-1185">Reference proteome</keyword>
<dbReference type="InterPro" id="IPR014030">
    <property type="entry name" value="Ketoacyl_synth_N"/>
</dbReference>
<proteinExistence type="predicted"/>
<evidence type="ECO:0000256" key="1">
    <source>
        <dbReference type="ARBA" id="ARBA00022679"/>
    </source>
</evidence>
<dbReference type="Gene3D" id="3.40.47.10">
    <property type="match status" value="1"/>
</dbReference>
<reference evidence="3 4" key="1">
    <citation type="submission" date="2022-12" db="EMBL/GenBank/DDBJ databases">
        <title>Chitinophagaceae gen. sp. nov., a new member of the family Chitinophagaceae, isolated from soil in a chemical factory.</title>
        <authorList>
            <person name="Ke Z."/>
        </authorList>
    </citation>
    <scope>NUCLEOTIDE SEQUENCE [LARGE SCALE GENOMIC DNA]</scope>
    <source>
        <strain evidence="3 4">LY-5</strain>
    </source>
</reference>
<dbReference type="EMBL" id="JAQGEF010000020">
    <property type="protein sequence ID" value="MDA3615955.1"/>
    <property type="molecule type" value="Genomic_DNA"/>
</dbReference>
<dbReference type="SUPFAM" id="SSF53901">
    <property type="entry name" value="Thiolase-like"/>
    <property type="match status" value="1"/>
</dbReference>
<dbReference type="InterPro" id="IPR016039">
    <property type="entry name" value="Thiolase-like"/>
</dbReference>
<name>A0ABT4UMD2_9BACT</name>
<comment type="caution">
    <text evidence="3">The sequence shown here is derived from an EMBL/GenBank/DDBJ whole genome shotgun (WGS) entry which is preliminary data.</text>
</comment>
<organism evidence="3 4">
    <name type="scientific">Polluticaenibacter yanchengensis</name>
    <dbReference type="NCBI Taxonomy" id="3014562"/>
    <lineage>
        <taxon>Bacteria</taxon>
        <taxon>Pseudomonadati</taxon>
        <taxon>Bacteroidota</taxon>
        <taxon>Chitinophagia</taxon>
        <taxon>Chitinophagales</taxon>
        <taxon>Chitinophagaceae</taxon>
        <taxon>Polluticaenibacter</taxon>
    </lineage>
</organism>
<dbReference type="Pfam" id="PF00109">
    <property type="entry name" value="ketoacyl-synt"/>
    <property type="match status" value="1"/>
</dbReference>
<evidence type="ECO:0000313" key="4">
    <source>
        <dbReference type="Proteomes" id="UP001210231"/>
    </source>
</evidence>
<dbReference type="Proteomes" id="UP001210231">
    <property type="component" value="Unassembled WGS sequence"/>
</dbReference>
<accession>A0ABT4UMD2</accession>
<gene>
    <name evidence="3" type="ORF">O3P16_14165</name>
</gene>
<evidence type="ECO:0000313" key="3">
    <source>
        <dbReference type="EMBL" id="MDA3615955.1"/>
    </source>
</evidence>
<feature type="domain" description="Beta-ketoacyl synthase-like N-terminal" evidence="2">
    <location>
        <begin position="46"/>
        <end position="206"/>
    </location>
</feature>
<dbReference type="PANTHER" id="PTHR11712">
    <property type="entry name" value="POLYKETIDE SYNTHASE-RELATED"/>
    <property type="match status" value="1"/>
</dbReference>
<sequence>MSKVYINAGAAISAQATFDGGFLENAVINRQDVFLPAIEPDYKAFISPVASRRMSKAVKMAIIASAQALNESGVSVPDAIITGTGAGCIIDSEKFLKAIIDNDEQFLTPTSFIQSTHNTVGAQIALGLNCKGYNFTYVNGAVSFESALLDAIMQIELQQANNVLVGGVDEMTPYFLELQQMIGHAKSDIATVGSVQSEGAGFFVLANTPTESTYAAIEDVTLYNKLSIAELPSFITGFLRKHHLEPSQIDLVVAGNNGDVFDDYYDKAAHLFRNYAITVQYKQLTGEYFTVSAFALWLASRIIKEQHIPEILKPHAVKHKAIKNVLIYNQYRGLDHSLILLKRV</sequence>
<dbReference type="PANTHER" id="PTHR11712:SF336">
    <property type="entry name" value="3-OXOACYL-[ACYL-CARRIER-PROTEIN] SYNTHASE, MITOCHONDRIAL"/>
    <property type="match status" value="1"/>
</dbReference>
<keyword evidence="1" id="KW-0808">Transferase</keyword>
<dbReference type="RefSeq" id="WP_407032284.1">
    <property type="nucleotide sequence ID" value="NZ_JAQGEF010000020.1"/>
</dbReference>
<dbReference type="InterPro" id="IPR000794">
    <property type="entry name" value="Beta-ketoacyl_synthase"/>
</dbReference>
<evidence type="ECO:0000259" key="2">
    <source>
        <dbReference type="Pfam" id="PF00109"/>
    </source>
</evidence>